<feature type="non-terminal residue" evidence="1">
    <location>
        <position position="232"/>
    </location>
</feature>
<dbReference type="InterPro" id="IPR011989">
    <property type="entry name" value="ARM-like"/>
</dbReference>
<organism evidence="1">
    <name type="scientific">marine sediment metagenome</name>
    <dbReference type="NCBI Taxonomy" id="412755"/>
    <lineage>
        <taxon>unclassified sequences</taxon>
        <taxon>metagenomes</taxon>
        <taxon>ecological metagenomes</taxon>
    </lineage>
</organism>
<dbReference type="PANTHER" id="PTHR12697:SF5">
    <property type="entry name" value="DEOXYHYPUSINE HYDROXYLASE"/>
    <property type="match status" value="1"/>
</dbReference>
<name>X0Y896_9ZZZZ</name>
<dbReference type="InterPro" id="IPR016024">
    <property type="entry name" value="ARM-type_fold"/>
</dbReference>
<dbReference type="AlphaFoldDB" id="X0Y896"/>
<dbReference type="GO" id="GO:0016491">
    <property type="term" value="F:oxidoreductase activity"/>
    <property type="evidence" value="ECO:0007669"/>
    <property type="project" value="TreeGrafter"/>
</dbReference>
<dbReference type="SUPFAM" id="SSF48371">
    <property type="entry name" value="ARM repeat"/>
    <property type="match status" value="1"/>
</dbReference>
<proteinExistence type="predicted"/>
<evidence type="ECO:0000313" key="1">
    <source>
        <dbReference type="EMBL" id="GAG52094.1"/>
    </source>
</evidence>
<feature type="non-terminal residue" evidence="1">
    <location>
        <position position="1"/>
    </location>
</feature>
<comment type="caution">
    <text evidence="1">The sequence shown here is derived from an EMBL/GenBank/DDBJ whole genome shotgun (WGS) entry which is preliminary data.</text>
</comment>
<sequence>LLARLQNDNSYAVRRKAALSLGLLGAVGRENGAGAPLIARLQNPSEHADVRAAAAEALGKLADPAAAGPLVQVLINSRQGIADELVRALERIGPAAVAPLANAVTHLSAEVQELAVRALSNIGGPRPVVPLATALSTASAPEVRRGAAEALRARAAGDLLVHVGTIVGPLTKALSDPDWHVYYAARDALSKCGPAVVPALLQVLGGDHVRAAHMAQQALVRIGKPAIDALIG</sequence>
<dbReference type="PANTHER" id="PTHR12697">
    <property type="entry name" value="PBS LYASE HEAT-LIKE PROTEIN"/>
    <property type="match status" value="1"/>
</dbReference>
<dbReference type="EMBL" id="BARS01052196">
    <property type="protein sequence ID" value="GAG52094.1"/>
    <property type="molecule type" value="Genomic_DNA"/>
</dbReference>
<protein>
    <recommendedName>
        <fullName evidence="2">HEAT repeat domain-containing protein</fullName>
    </recommendedName>
</protein>
<dbReference type="SMART" id="SM00567">
    <property type="entry name" value="EZ_HEAT"/>
    <property type="match status" value="6"/>
</dbReference>
<gene>
    <name evidence="1" type="ORF">S01H1_77640</name>
</gene>
<evidence type="ECO:0008006" key="2">
    <source>
        <dbReference type="Google" id="ProtNLM"/>
    </source>
</evidence>
<dbReference type="InterPro" id="IPR004155">
    <property type="entry name" value="PBS_lyase_HEAT"/>
</dbReference>
<dbReference type="Gene3D" id="1.25.10.10">
    <property type="entry name" value="Leucine-rich Repeat Variant"/>
    <property type="match status" value="2"/>
</dbReference>
<dbReference type="Pfam" id="PF13646">
    <property type="entry name" value="HEAT_2"/>
    <property type="match status" value="1"/>
</dbReference>
<accession>X0Y896</accession>
<reference evidence="1" key="1">
    <citation type="journal article" date="2014" name="Front. Microbiol.">
        <title>High frequency of phylogenetically diverse reductive dehalogenase-homologous genes in deep subseafloor sedimentary metagenomes.</title>
        <authorList>
            <person name="Kawai M."/>
            <person name="Futagami T."/>
            <person name="Toyoda A."/>
            <person name="Takaki Y."/>
            <person name="Nishi S."/>
            <person name="Hori S."/>
            <person name="Arai W."/>
            <person name="Tsubouchi T."/>
            <person name="Morono Y."/>
            <person name="Uchiyama I."/>
            <person name="Ito T."/>
            <person name="Fujiyama A."/>
            <person name="Inagaki F."/>
            <person name="Takami H."/>
        </authorList>
    </citation>
    <scope>NUCLEOTIDE SEQUENCE</scope>
    <source>
        <strain evidence="1">Expedition CK06-06</strain>
    </source>
</reference>